<keyword evidence="10" id="KW-0732">Signal</keyword>
<dbReference type="PANTHER" id="PTHR45708">
    <property type="entry name" value="ENDOCHITINASE"/>
    <property type="match status" value="1"/>
</dbReference>
<evidence type="ECO:0000256" key="9">
    <source>
        <dbReference type="RuleBase" id="RU004453"/>
    </source>
</evidence>
<dbReference type="GeneID" id="34464552"/>
<reference evidence="14" key="2">
    <citation type="journal article" date="2017" name="Genome Biol.">
        <title>Comparative genomics reveals high biological diversity and specific adaptations in the industrially and medically important fungal genus Aspergillus.</title>
        <authorList>
            <person name="de Vries R.P."/>
            <person name="Riley R."/>
            <person name="Wiebenga A."/>
            <person name="Aguilar-Osorio G."/>
            <person name="Amillis S."/>
            <person name="Uchima C.A."/>
            <person name="Anderluh G."/>
            <person name="Asadollahi M."/>
            <person name="Askin M."/>
            <person name="Barry K."/>
            <person name="Battaglia E."/>
            <person name="Bayram O."/>
            <person name="Benocci T."/>
            <person name="Braus-Stromeyer S.A."/>
            <person name="Caldana C."/>
            <person name="Canovas D."/>
            <person name="Cerqueira G.C."/>
            <person name="Chen F."/>
            <person name="Chen W."/>
            <person name="Choi C."/>
            <person name="Clum A."/>
            <person name="Dos Santos R.A."/>
            <person name="Damasio A.R."/>
            <person name="Diallinas G."/>
            <person name="Emri T."/>
            <person name="Fekete E."/>
            <person name="Flipphi M."/>
            <person name="Freyberg S."/>
            <person name="Gallo A."/>
            <person name="Gournas C."/>
            <person name="Habgood R."/>
            <person name="Hainaut M."/>
            <person name="Harispe M.L."/>
            <person name="Henrissat B."/>
            <person name="Hilden K.S."/>
            <person name="Hope R."/>
            <person name="Hossain A."/>
            <person name="Karabika E."/>
            <person name="Karaffa L."/>
            <person name="Karanyi Z."/>
            <person name="Krasevec N."/>
            <person name="Kuo A."/>
            <person name="Kusch H."/>
            <person name="LaButti K."/>
            <person name="Lagendijk E.L."/>
            <person name="Lapidus A."/>
            <person name="Levasseur A."/>
            <person name="Lindquist E."/>
            <person name="Lipzen A."/>
            <person name="Logrieco A.F."/>
            <person name="MacCabe A."/>
            <person name="Maekelae M.R."/>
            <person name="Malavazi I."/>
            <person name="Melin P."/>
            <person name="Meyer V."/>
            <person name="Mielnichuk N."/>
            <person name="Miskei M."/>
            <person name="Molnar A.P."/>
            <person name="Mule G."/>
            <person name="Ngan C.Y."/>
            <person name="Orejas M."/>
            <person name="Orosz E."/>
            <person name="Ouedraogo J.P."/>
            <person name="Overkamp K.M."/>
            <person name="Park H.-S."/>
            <person name="Perrone G."/>
            <person name="Piumi F."/>
            <person name="Punt P.J."/>
            <person name="Ram A.F."/>
            <person name="Ramon A."/>
            <person name="Rauscher S."/>
            <person name="Record E."/>
            <person name="Riano-Pachon D.M."/>
            <person name="Robert V."/>
            <person name="Roehrig J."/>
            <person name="Ruller R."/>
            <person name="Salamov A."/>
            <person name="Salih N.S."/>
            <person name="Samson R.A."/>
            <person name="Sandor E."/>
            <person name="Sanguinetti M."/>
            <person name="Schuetze T."/>
            <person name="Sepcic K."/>
            <person name="Shelest E."/>
            <person name="Sherlock G."/>
            <person name="Sophianopoulou V."/>
            <person name="Squina F.M."/>
            <person name="Sun H."/>
            <person name="Susca A."/>
            <person name="Todd R.B."/>
            <person name="Tsang A."/>
            <person name="Unkles S.E."/>
            <person name="van de Wiele N."/>
            <person name="van Rossen-Uffink D."/>
            <person name="Oliveira J.V."/>
            <person name="Vesth T.C."/>
            <person name="Visser J."/>
            <person name="Yu J.-H."/>
            <person name="Zhou M."/>
            <person name="Andersen M.R."/>
            <person name="Archer D.B."/>
            <person name="Baker S.E."/>
            <person name="Benoit I."/>
            <person name="Brakhage A.A."/>
            <person name="Braus G.H."/>
            <person name="Fischer R."/>
            <person name="Frisvad J.C."/>
            <person name="Goldman G.H."/>
            <person name="Houbraken J."/>
            <person name="Oakley B."/>
            <person name="Pocsi I."/>
            <person name="Scazzocchio C."/>
            <person name="Seiboth B."/>
            <person name="vanKuyk P.A."/>
            <person name="Wortman J."/>
            <person name="Dyer P.S."/>
            <person name="Grigoriev I.V."/>
        </authorList>
    </citation>
    <scope>NUCLEOTIDE SEQUENCE [LARGE SCALE GENOMIC DNA]</scope>
    <source>
        <strain evidence="14">CBS 516.65</strain>
    </source>
</reference>
<dbReference type="GO" id="GO:0006032">
    <property type="term" value="P:chitin catabolic process"/>
    <property type="evidence" value="ECO:0007669"/>
    <property type="project" value="UniProtKB-KW"/>
</dbReference>
<comment type="catalytic activity">
    <reaction evidence="1">
        <text>Random endo-hydrolysis of N-acetyl-beta-D-glucosaminide (1-&gt;4)-beta-linkages in chitin and chitodextrins.</text>
        <dbReference type="EC" id="3.2.1.14"/>
    </reaction>
</comment>
<dbReference type="PANTHER" id="PTHR45708:SF49">
    <property type="entry name" value="ENDOCHITINASE"/>
    <property type="match status" value="1"/>
</dbReference>
<feature type="domain" description="GH18" evidence="11">
    <location>
        <begin position="29"/>
        <end position="304"/>
    </location>
</feature>
<evidence type="ECO:0000256" key="6">
    <source>
        <dbReference type="ARBA" id="ARBA00023295"/>
    </source>
</evidence>
<organism evidence="12 14">
    <name type="scientific">Aspergillus glaucus CBS 516.65</name>
    <dbReference type="NCBI Taxonomy" id="1160497"/>
    <lineage>
        <taxon>Eukaryota</taxon>
        <taxon>Fungi</taxon>
        <taxon>Dikarya</taxon>
        <taxon>Ascomycota</taxon>
        <taxon>Pezizomycotina</taxon>
        <taxon>Eurotiomycetes</taxon>
        <taxon>Eurotiomycetidae</taxon>
        <taxon>Eurotiales</taxon>
        <taxon>Aspergillaceae</taxon>
        <taxon>Aspergillus</taxon>
        <taxon>Aspergillus subgen. Aspergillus</taxon>
    </lineage>
</organism>
<dbReference type="EMBL" id="KV878897">
    <property type="protein sequence ID" value="OJJ84293.1"/>
    <property type="molecule type" value="Genomic_DNA"/>
</dbReference>
<dbReference type="EMBL" id="KV878958">
    <property type="protein sequence ID" value="OJJ78415.1"/>
    <property type="molecule type" value="Genomic_DNA"/>
</dbReference>
<gene>
    <name evidence="13" type="ORF">ASPGLDRAFT_58005</name>
    <name evidence="12" type="ORF">ASPGLDRAFT_62554</name>
</gene>
<dbReference type="RefSeq" id="XP_022400991.1">
    <property type="nucleotide sequence ID" value="XM_022548291.1"/>
</dbReference>
<dbReference type="InterPro" id="IPR017853">
    <property type="entry name" value="GH"/>
</dbReference>
<keyword evidence="5" id="KW-0119">Carbohydrate metabolism</keyword>
<dbReference type="EC" id="3.2.1.14" evidence="2"/>
<dbReference type="GO" id="GO:0000272">
    <property type="term" value="P:polysaccharide catabolic process"/>
    <property type="evidence" value="ECO:0007669"/>
    <property type="project" value="UniProtKB-KW"/>
</dbReference>
<dbReference type="VEuPathDB" id="FungiDB:ASPGLDRAFT_58005"/>
<keyword evidence="14" id="KW-1185">Reference proteome</keyword>
<evidence type="ECO:0000256" key="1">
    <source>
        <dbReference type="ARBA" id="ARBA00000822"/>
    </source>
</evidence>
<dbReference type="InterPro" id="IPR001579">
    <property type="entry name" value="Glyco_hydro_18_chit_AS"/>
</dbReference>
<dbReference type="VEuPathDB" id="FungiDB:ASPGLDRAFT_62554"/>
<dbReference type="AlphaFoldDB" id="A0A1L9V391"/>
<keyword evidence="4" id="KW-0146">Chitin degradation</keyword>
<evidence type="ECO:0000313" key="14">
    <source>
        <dbReference type="Proteomes" id="UP000184300"/>
    </source>
</evidence>
<evidence type="ECO:0000313" key="12">
    <source>
        <dbReference type="EMBL" id="OJJ78415.1"/>
    </source>
</evidence>
<dbReference type="GO" id="GO:0005576">
    <property type="term" value="C:extracellular region"/>
    <property type="evidence" value="ECO:0007669"/>
    <property type="project" value="TreeGrafter"/>
</dbReference>
<dbReference type="Pfam" id="PF00704">
    <property type="entry name" value="Glyco_hydro_18"/>
    <property type="match status" value="1"/>
</dbReference>
<dbReference type="Gene3D" id="3.20.20.80">
    <property type="entry name" value="Glycosidases"/>
    <property type="match status" value="1"/>
</dbReference>
<feature type="chain" id="PRO_5011897653" description="chitinase" evidence="10">
    <location>
        <begin position="22"/>
        <end position="333"/>
    </location>
</feature>
<dbReference type="InterPro" id="IPR001223">
    <property type="entry name" value="Glyco_hydro18_cat"/>
</dbReference>
<evidence type="ECO:0000259" key="11">
    <source>
        <dbReference type="PROSITE" id="PS51910"/>
    </source>
</evidence>
<dbReference type="InterPro" id="IPR050542">
    <property type="entry name" value="Glycosyl_Hydrlase18_Chitinase"/>
</dbReference>
<reference evidence="12" key="1">
    <citation type="submission" date="2015-09" db="EMBL/GenBank/DDBJ databases">
        <title>Genomic diversity in the industrially and medically important fungal genus Aspergillus.</title>
        <authorList>
            <consortium name="DOE Joint Genome Institute"/>
            <person name="Riley R."/>
            <person name="Labutti K."/>
            <person name="Clum A."/>
            <person name="Sun H."/>
            <person name="Wiebenga A."/>
            <person name="De Vries R.P."/>
            <person name="Grigoriev I.V."/>
        </authorList>
    </citation>
    <scope>NUCLEOTIDE SEQUENCE [LARGE SCALE GENOMIC DNA]</scope>
    <source>
        <strain evidence="12">CBS 516.65</strain>
    </source>
</reference>
<dbReference type="GO" id="GO:0008843">
    <property type="term" value="F:endochitinase activity"/>
    <property type="evidence" value="ECO:0007669"/>
    <property type="project" value="UniProtKB-EC"/>
</dbReference>
<comment type="similarity">
    <text evidence="9">Belongs to the glycosyl hydrolase 18 family.</text>
</comment>
<keyword evidence="7" id="KW-0624">Polysaccharide degradation</keyword>
<dbReference type="OrthoDB" id="2425929at2759"/>
<evidence type="ECO:0000256" key="2">
    <source>
        <dbReference type="ARBA" id="ARBA00012729"/>
    </source>
</evidence>
<evidence type="ECO:0000256" key="7">
    <source>
        <dbReference type="ARBA" id="ARBA00023326"/>
    </source>
</evidence>
<evidence type="ECO:0000256" key="8">
    <source>
        <dbReference type="RuleBase" id="RU000489"/>
    </source>
</evidence>
<feature type="signal peptide" evidence="10">
    <location>
        <begin position="1"/>
        <end position="21"/>
    </location>
</feature>
<evidence type="ECO:0000256" key="3">
    <source>
        <dbReference type="ARBA" id="ARBA00022801"/>
    </source>
</evidence>
<keyword evidence="3 8" id="KW-0378">Hydrolase</keyword>
<dbReference type="STRING" id="1160497.A0A1L9V391"/>
<sequence>MSFIKALFILFFLVLLQGISSVLDTGSNSNIAVYWGQGGSDSSLAEFCDDYPQVNVVLLSFVTKFSSTGGFPSMEIGTRKCNPFPGTNLGDCPQLGQEIKTCQAQGKTTMLSIGGATYTEGGFSSKSDAINSANTVWQTFGPNTPESQHRPFGDAVIDGFDFDLESPATNMPAFGNRLSELMNGQWDRDFYLTAAPQCPFPDNNVGDCGLNAFTNGAPTGFNFDQWDQWTREESVSKNVKVMVGAPGSQDVAPSSGYVDAGQLGEIFEYSKRFSSMGGVMVWDASHLQMNPGLLGSIKKLAEDVLGTVGRVLIGQMGCSYCCVFRLGFVIFGL</sequence>
<dbReference type="SUPFAM" id="SSF51445">
    <property type="entry name" value="(Trans)glycosidases"/>
    <property type="match status" value="1"/>
</dbReference>
<evidence type="ECO:0000313" key="13">
    <source>
        <dbReference type="EMBL" id="OJJ84293.1"/>
    </source>
</evidence>
<evidence type="ECO:0000256" key="5">
    <source>
        <dbReference type="ARBA" id="ARBA00023277"/>
    </source>
</evidence>
<dbReference type="Proteomes" id="UP000184300">
    <property type="component" value="Unassembled WGS sequence"/>
</dbReference>
<dbReference type="PROSITE" id="PS01095">
    <property type="entry name" value="GH18_1"/>
    <property type="match status" value="1"/>
</dbReference>
<name>A0A1L9V391_ASPGL</name>
<accession>A0A1L9V391</accession>
<dbReference type="PROSITE" id="PS51910">
    <property type="entry name" value="GH18_2"/>
    <property type="match status" value="1"/>
</dbReference>
<protein>
    <recommendedName>
        <fullName evidence="2">chitinase</fullName>
        <ecNumber evidence="2">3.2.1.14</ecNumber>
    </recommendedName>
</protein>
<evidence type="ECO:0000256" key="4">
    <source>
        <dbReference type="ARBA" id="ARBA00023024"/>
    </source>
</evidence>
<proteinExistence type="inferred from homology"/>
<evidence type="ECO:0000256" key="10">
    <source>
        <dbReference type="SAM" id="SignalP"/>
    </source>
</evidence>
<keyword evidence="6 8" id="KW-0326">Glycosidase</keyword>